<dbReference type="Gene3D" id="1.10.510.10">
    <property type="entry name" value="Transferase(Phosphotransferase) domain 1"/>
    <property type="match status" value="1"/>
</dbReference>
<dbReference type="Proteomes" id="UP000504607">
    <property type="component" value="Chromosome 4"/>
</dbReference>
<keyword evidence="9 18" id="KW-0418">Kinase</keyword>
<keyword evidence="3" id="KW-0597">Phosphoprotein</keyword>
<dbReference type="InterPro" id="IPR000719">
    <property type="entry name" value="Prot_kinase_dom"/>
</dbReference>
<evidence type="ECO:0000256" key="1">
    <source>
        <dbReference type="ARBA" id="ARBA00004167"/>
    </source>
</evidence>
<name>A0A6J0PHY2_ELAGV</name>
<evidence type="ECO:0000256" key="11">
    <source>
        <dbReference type="ARBA" id="ARBA00022989"/>
    </source>
</evidence>
<dbReference type="GO" id="GO:0005524">
    <property type="term" value="F:ATP binding"/>
    <property type="evidence" value="ECO:0007669"/>
    <property type="project" value="UniProtKB-KW"/>
</dbReference>
<evidence type="ECO:0000256" key="3">
    <source>
        <dbReference type="ARBA" id="ARBA00022553"/>
    </source>
</evidence>
<evidence type="ECO:0000256" key="5">
    <source>
        <dbReference type="ARBA" id="ARBA00022692"/>
    </source>
</evidence>
<dbReference type="PROSITE" id="PS50011">
    <property type="entry name" value="PROTEIN_KINASE_DOM"/>
    <property type="match status" value="1"/>
</dbReference>
<dbReference type="CDD" id="cd14066">
    <property type="entry name" value="STKc_IRAK"/>
    <property type="match status" value="1"/>
</dbReference>
<evidence type="ECO:0000256" key="14">
    <source>
        <dbReference type="ARBA" id="ARBA00023180"/>
    </source>
</evidence>
<evidence type="ECO:0000313" key="18">
    <source>
        <dbReference type="RefSeq" id="XP_019705641.1"/>
    </source>
</evidence>
<dbReference type="GO" id="GO:0016020">
    <property type="term" value="C:membrane"/>
    <property type="evidence" value="ECO:0007669"/>
    <property type="project" value="UniProtKB-SubCell"/>
</dbReference>
<evidence type="ECO:0000259" key="16">
    <source>
        <dbReference type="PROSITE" id="PS50011"/>
    </source>
</evidence>
<keyword evidence="4" id="KW-0808">Transferase</keyword>
<dbReference type="GeneID" id="105042803"/>
<keyword evidence="17" id="KW-1185">Reference proteome</keyword>
<evidence type="ECO:0000256" key="10">
    <source>
        <dbReference type="ARBA" id="ARBA00022840"/>
    </source>
</evidence>
<evidence type="ECO:0000256" key="13">
    <source>
        <dbReference type="ARBA" id="ARBA00023170"/>
    </source>
</evidence>
<dbReference type="Pfam" id="PF00069">
    <property type="entry name" value="Pkinase"/>
    <property type="match status" value="1"/>
</dbReference>
<dbReference type="InterPro" id="IPR052059">
    <property type="entry name" value="CR_Ser/Thr_kinase"/>
</dbReference>
<evidence type="ECO:0000313" key="17">
    <source>
        <dbReference type="Proteomes" id="UP000504607"/>
    </source>
</evidence>
<keyword evidence="2" id="KW-0723">Serine/threonine-protein kinase</keyword>
<dbReference type="Gene3D" id="3.30.200.20">
    <property type="entry name" value="Phosphorylase Kinase, domain 1"/>
    <property type="match status" value="1"/>
</dbReference>
<evidence type="ECO:0000256" key="7">
    <source>
        <dbReference type="ARBA" id="ARBA00022737"/>
    </source>
</evidence>
<dbReference type="GO" id="GO:0004674">
    <property type="term" value="F:protein serine/threonine kinase activity"/>
    <property type="evidence" value="ECO:0007669"/>
    <property type="project" value="UniProtKB-KW"/>
</dbReference>
<comment type="subcellular location">
    <subcellularLocation>
        <location evidence="1">Membrane</location>
        <topology evidence="1">Single-pass membrane protein</topology>
    </subcellularLocation>
</comment>
<dbReference type="SMART" id="SM00220">
    <property type="entry name" value="S_TKc"/>
    <property type="match status" value="1"/>
</dbReference>
<dbReference type="AlphaFoldDB" id="A0A6J0PHY2"/>
<accession>A0A6J0PHY2</accession>
<protein>
    <submittedName>
        <fullName evidence="18">Serine/threonine-protein kinase isoform X1</fullName>
    </submittedName>
</protein>
<dbReference type="InterPro" id="IPR008271">
    <property type="entry name" value="Ser/Thr_kinase_AS"/>
</dbReference>
<evidence type="ECO:0000256" key="12">
    <source>
        <dbReference type="ARBA" id="ARBA00023136"/>
    </source>
</evidence>
<sequence>MSWCCFDAPLVTENDLSNPQQDLGSWKPYMPIGTVLYRYAAAVHIPKFYFNLNLGSGLSSGENIKLFSYSELKAATNNFDPCNKLGQGGFGTVYKGTLRNGAPVATKVLSAESRQGVHEFLTEIKILANVKHPNLVGLIGCCIQGTNRILIYEYVENNSLDRALRGSDGEIGKLNWGIRSSICMGTARGLAFLHEELDPQIVHRDIKASNILLDRNFTPKIGDFGLARLFPDDTTHISTRVAGTTGYMAPEYAIHGHLTKKADVYSFGMLALEIISGRSISKGYWSEKEKFLLDWAWQLYVEGNLIELVDPNLKEYLEEEVLRYIKVALFCTQAVARQRPTMPQVVEMLSKQIRLNEKELTSPHFIQDSRHTSGGWKGGESTNVPPLSTAPVTYSELVPR</sequence>
<keyword evidence="6" id="KW-0732">Signal</keyword>
<reference evidence="18" key="1">
    <citation type="submission" date="2025-08" db="UniProtKB">
        <authorList>
            <consortium name="RefSeq"/>
        </authorList>
    </citation>
    <scope>IDENTIFICATION</scope>
</reference>
<dbReference type="FunFam" id="3.30.200.20:FF:000225">
    <property type="entry name" value="cold-responsive protein kinase 1"/>
    <property type="match status" value="1"/>
</dbReference>
<keyword evidence="5" id="KW-0812">Transmembrane</keyword>
<keyword evidence="7" id="KW-0677">Repeat</keyword>
<keyword evidence="8" id="KW-0547">Nucleotide-binding</keyword>
<feature type="compositionally biased region" description="Polar residues" evidence="15">
    <location>
        <begin position="380"/>
        <end position="392"/>
    </location>
</feature>
<evidence type="ECO:0000256" key="4">
    <source>
        <dbReference type="ARBA" id="ARBA00022679"/>
    </source>
</evidence>
<feature type="region of interest" description="Disordered" evidence="15">
    <location>
        <begin position="366"/>
        <end position="400"/>
    </location>
</feature>
<dbReference type="RefSeq" id="XP_019705641.1">
    <property type="nucleotide sequence ID" value="XM_019850082.2"/>
</dbReference>
<feature type="domain" description="Protein kinase" evidence="16">
    <location>
        <begin position="79"/>
        <end position="355"/>
    </location>
</feature>
<dbReference type="InterPro" id="IPR011009">
    <property type="entry name" value="Kinase-like_dom_sf"/>
</dbReference>
<keyword evidence="11" id="KW-1133">Transmembrane helix</keyword>
<dbReference type="SUPFAM" id="SSF56112">
    <property type="entry name" value="Protein kinase-like (PK-like)"/>
    <property type="match status" value="1"/>
</dbReference>
<keyword evidence="12" id="KW-0472">Membrane</keyword>
<dbReference type="PANTHER" id="PTHR47973">
    <property type="entry name" value="CYSTEINE-RICH RECEPTOR-LIKE PROTEIN KINASE 3"/>
    <property type="match status" value="1"/>
</dbReference>
<proteinExistence type="predicted"/>
<gene>
    <name evidence="18" type="primary">LOC105042803</name>
</gene>
<dbReference type="FunFam" id="1.10.510.10:FF:000044">
    <property type="entry name" value="Putative LRR receptor-like serine/threonine-protein kinase"/>
    <property type="match status" value="1"/>
</dbReference>
<keyword evidence="10" id="KW-0067">ATP-binding</keyword>
<organism evidence="17 18">
    <name type="scientific">Elaeis guineensis var. tenera</name>
    <name type="common">Oil palm</name>
    <dbReference type="NCBI Taxonomy" id="51953"/>
    <lineage>
        <taxon>Eukaryota</taxon>
        <taxon>Viridiplantae</taxon>
        <taxon>Streptophyta</taxon>
        <taxon>Embryophyta</taxon>
        <taxon>Tracheophyta</taxon>
        <taxon>Spermatophyta</taxon>
        <taxon>Magnoliopsida</taxon>
        <taxon>Liliopsida</taxon>
        <taxon>Arecaceae</taxon>
        <taxon>Arecoideae</taxon>
        <taxon>Cocoseae</taxon>
        <taxon>Elaeidinae</taxon>
        <taxon>Elaeis</taxon>
    </lineage>
</organism>
<evidence type="ECO:0000256" key="9">
    <source>
        <dbReference type="ARBA" id="ARBA00022777"/>
    </source>
</evidence>
<evidence type="ECO:0000256" key="15">
    <source>
        <dbReference type="SAM" id="MobiDB-lite"/>
    </source>
</evidence>
<keyword evidence="13" id="KW-0675">Receptor</keyword>
<dbReference type="KEGG" id="egu:105042803"/>
<evidence type="ECO:0000256" key="6">
    <source>
        <dbReference type="ARBA" id="ARBA00022729"/>
    </source>
</evidence>
<dbReference type="PROSITE" id="PS00108">
    <property type="entry name" value="PROTEIN_KINASE_ST"/>
    <property type="match status" value="1"/>
</dbReference>
<dbReference type="InParanoid" id="A0A6J0PHY2"/>
<keyword evidence="14" id="KW-0325">Glycoprotein</keyword>
<dbReference type="OrthoDB" id="4062651at2759"/>
<evidence type="ECO:0000256" key="8">
    <source>
        <dbReference type="ARBA" id="ARBA00022741"/>
    </source>
</evidence>
<evidence type="ECO:0000256" key="2">
    <source>
        <dbReference type="ARBA" id="ARBA00022527"/>
    </source>
</evidence>